<dbReference type="GO" id="GO:0046872">
    <property type="term" value="F:metal ion binding"/>
    <property type="evidence" value="ECO:0007669"/>
    <property type="project" value="UniProtKB-KW"/>
</dbReference>
<evidence type="ECO:0000313" key="14">
    <source>
        <dbReference type="EMBL" id="MBW0460914.1"/>
    </source>
</evidence>
<evidence type="ECO:0000256" key="13">
    <source>
        <dbReference type="SAM" id="MobiDB-lite"/>
    </source>
</evidence>
<dbReference type="Pfam" id="PF01866">
    <property type="entry name" value="Diphthamide_syn"/>
    <property type="match status" value="1"/>
</dbReference>
<comment type="subunit">
    <text evidence="10">Component of the 2-(3-amino-3-carboxypropyl)histidine synthase complex composed of DPH1, DPH2, DPH3 and a NADH-dependent reductase, predominantly CBR1.</text>
</comment>
<dbReference type="FunFam" id="3.40.50.11840:FF:000002">
    <property type="entry name" value="2-(3-amino-3-carboxypropyl)histidine synthase subunit 2"/>
    <property type="match status" value="1"/>
</dbReference>
<dbReference type="NCBIfam" id="TIGR00322">
    <property type="entry name" value="diphth2_R"/>
    <property type="match status" value="1"/>
</dbReference>
<dbReference type="AlphaFoldDB" id="A0A9Q3GB36"/>
<evidence type="ECO:0000256" key="10">
    <source>
        <dbReference type="ARBA" id="ARBA00034128"/>
    </source>
</evidence>
<evidence type="ECO:0000256" key="8">
    <source>
        <dbReference type="ARBA" id="ARBA00032573"/>
    </source>
</evidence>
<evidence type="ECO:0000313" key="15">
    <source>
        <dbReference type="Proteomes" id="UP000765509"/>
    </source>
</evidence>
<dbReference type="OrthoDB" id="449241at2759"/>
<keyword evidence="15" id="KW-1185">Reference proteome</keyword>
<comment type="cofactor">
    <cofactor evidence="1">
        <name>[4Fe-4S] cluster</name>
        <dbReference type="ChEBI" id="CHEBI:49883"/>
    </cofactor>
</comment>
<dbReference type="GO" id="GO:0017183">
    <property type="term" value="P:protein histidyl modification to diphthamide"/>
    <property type="evidence" value="ECO:0007669"/>
    <property type="project" value="InterPro"/>
</dbReference>
<dbReference type="SFLD" id="SFLDS00032">
    <property type="entry name" value="Radical_SAM_3-amino-3-carboxyp"/>
    <property type="match status" value="1"/>
</dbReference>
<dbReference type="SFLD" id="SFLDG01121">
    <property type="entry name" value="Diphthamide_biosynthesis"/>
    <property type="match status" value="1"/>
</dbReference>
<evidence type="ECO:0000256" key="12">
    <source>
        <dbReference type="ARBA" id="ARBA00080784"/>
    </source>
</evidence>
<name>A0A9Q3GB36_9BASI</name>
<evidence type="ECO:0000256" key="11">
    <source>
        <dbReference type="ARBA" id="ARBA00054092"/>
    </source>
</evidence>
<gene>
    <name evidence="14" type="ORF">O181_000629</name>
</gene>
<dbReference type="EMBL" id="AVOT02000076">
    <property type="protein sequence ID" value="MBW0460914.1"/>
    <property type="molecule type" value="Genomic_DNA"/>
</dbReference>
<dbReference type="InterPro" id="IPR016435">
    <property type="entry name" value="DPH1/DPH2"/>
</dbReference>
<dbReference type="PANTHER" id="PTHR10762:SF2">
    <property type="entry name" value="2-(3-AMINO-3-CARBOXYPROPYL)HISTIDINE SYNTHASE SUBUNIT 2"/>
    <property type="match status" value="1"/>
</dbReference>
<dbReference type="Gene3D" id="3.40.50.11840">
    <property type="entry name" value="Diphthamide synthesis DPH1/DPH2 domain 1"/>
    <property type="match status" value="1"/>
</dbReference>
<evidence type="ECO:0000256" key="1">
    <source>
        <dbReference type="ARBA" id="ARBA00001966"/>
    </source>
</evidence>
<evidence type="ECO:0000256" key="9">
    <source>
        <dbReference type="ARBA" id="ARBA00032791"/>
    </source>
</evidence>
<dbReference type="InterPro" id="IPR042265">
    <property type="entry name" value="DPH1/DPH2_3"/>
</dbReference>
<dbReference type="FunFam" id="3.40.50.11860:FF:000001">
    <property type="entry name" value="2-(3-amino-3-carboxypropyl)histidine synthase subunit 2"/>
    <property type="match status" value="1"/>
</dbReference>
<comment type="function">
    <text evidence="11">Required for the first step of diphthamide biosynthesis, a post-translational modification of histidine which occurs in elongation factor 2. DPH1 and DPH2 transfer a 3-amino-3-carboxypropyl (ACP) group from S-adenosyl-L-methionine (SAM) to a histidine residue, the reaction is assisted by a reduction system comprising DPH3 and a NADH-dependent reductase, predominantly CBR1. Facilitates the reduction of the catalytic iron-sulfur cluster found in the DPH1 subunit.</text>
</comment>
<evidence type="ECO:0000256" key="5">
    <source>
        <dbReference type="ARBA" id="ARBA00022723"/>
    </source>
</evidence>
<dbReference type="Gene3D" id="3.40.50.11860">
    <property type="entry name" value="Diphthamide synthesis DPH1/DPH2 domain 3"/>
    <property type="match status" value="1"/>
</dbReference>
<accession>A0A9Q3GB36</accession>
<reference evidence="14" key="1">
    <citation type="submission" date="2021-03" db="EMBL/GenBank/DDBJ databases">
        <title>Draft genome sequence of rust myrtle Austropuccinia psidii MF-1, a brazilian biotype.</title>
        <authorList>
            <person name="Quecine M.C."/>
            <person name="Pachon D.M.R."/>
            <person name="Bonatelli M.L."/>
            <person name="Correr F.H."/>
            <person name="Franceschini L.M."/>
            <person name="Leite T.F."/>
            <person name="Margarido G.R.A."/>
            <person name="Almeida C.A."/>
            <person name="Ferrarezi J.A."/>
            <person name="Labate C.A."/>
        </authorList>
    </citation>
    <scope>NUCLEOTIDE SEQUENCE</scope>
    <source>
        <strain evidence="14">MF-1</strain>
    </source>
</reference>
<evidence type="ECO:0000256" key="7">
    <source>
        <dbReference type="ARBA" id="ARBA00023014"/>
    </source>
</evidence>
<feature type="region of interest" description="Disordered" evidence="13">
    <location>
        <begin position="547"/>
        <end position="572"/>
    </location>
</feature>
<keyword evidence="5" id="KW-0479">Metal-binding</keyword>
<dbReference type="GO" id="GO:0090560">
    <property type="term" value="F:2-(3-amino-3-carboxypropyl)histidine synthase activity"/>
    <property type="evidence" value="ECO:0007669"/>
    <property type="project" value="InterPro"/>
</dbReference>
<evidence type="ECO:0000256" key="4">
    <source>
        <dbReference type="ARBA" id="ARBA00021914"/>
    </source>
</evidence>
<sequence>MIGPSGEDAINGTDSSFLSDSKISQLTRNRHQIDIDFTFDIQTTLEWIQSNQFSIIGLQFSDELLPISVPIFKSLRSRLPAQTEIYILADTTYGSCCVDEVAAQHVNAHAIVHYGHACLSTTPHLPVFYVFPKFPITDITIELISNQLLELFFSLNLSPQGAEKSDEIFLMYDVGYHWKSEEIEQSLKQNSDLSITRHQLITQQGGKINSMPVINHPNQTCGFKTCCKFNQETPTSFSDSCHAPVLQVEPRTLEEESAKLSQTKVNYSSFQTIFYIGNESRRLTHLLVTNPTLQVLVIDPEKCAQNPNICHVQHGLRNQLLMRRYATIQRARDADVFGILVGTLGVQHYLEMIGTTKKMIEEKFKKKSYVISVGKPKPEKLMNFAEIECWVLIDCPENSLLMLDAKSGGLYDPKQYGAPIITPWELEIALNSCFEVNDDNEKSSRRGWEGKLVLDFDKLLQTWANDPSNDDQPSLKDDAPVFSLMTGGYKHRKNWNANNASSDVTSEVNVALEKRHTKLELIESIKGAASEYALKVRTYRGLDPRVGLDPPSQVTSGRFGIAQGYSDDHSNQ</sequence>
<dbReference type="PANTHER" id="PTHR10762">
    <property type="entry name" value="DIPHTHAMIDE BIOSYNTHESIS PROTEIN"/>
    <property type="match status" value="1"/>
</dbReference>
<evidence type="ECO:0000256" key="6">
    <source>
        <dbReference type="ARBA" id="ARBA00023004"/>
    </source>
</evidence>
<dbReference type="GO" id="GO:0051536">
    <property type="term" value="F:iron-sulfur cluster binding"/>
    <property type="evidence" value="ECO:0007669"/>
    <property type="project" value="UniProtKB-KW"/>
</dbReference>
<comment type="caution">
    <text evidence="14">The sequence shown here is derived from an EMBL/GenBank/DDBJ whole genome shotgun (WGS) entry which is preliminary data.</text>
</comment>
<evidence type="ECO:0000256" key="3">
    <source>
        <dbReference type="ARBA" id="ARBA00006179"/>
    </source>
</evidence>
<protein>
    <recommendedName>
        <fullName evidence="4">2-(3-amino-3-carboxypropyl)histidine synthase subunit 2</fullName>
    </recommendedName>
    <alternativeName>
        <fullName evidence="8">Diphthamide biosynthesis protein 2</fullName>
    </alternativeName>
    <alternativeName>
        <fullName evidence="9">Diphtheria toxin resistance protein 2</fullName>
    </alternativeName>
    <alternativeName>
        <fullName evidence="12">S-adenosyl-L-methionine:L-histidine 3-amino-3-carboxypropyltransferase 2</fullName>
    </alternativeName>
</protein>
<proteinExistence type="inferred from homology"/>
<keyword evidence="7" id="KW-0411">Iron-sulfur</keyword>
<organism evidence="14 15">
    <name type="scientific">Austropuccinia psidii MF-1</name>
    <dbReference type="NCBI Taxonomy" id="1389203"/>
    <lineage>
        <taxon>Eukaryota</taxon>
        <taxon>Fungi</taxon>
        <taxon>Dikarya</taxon>
        <taxon>Basidiomycota</taxon>
        <taxon>Pucciniomycotina</taxon>
        <taxon>Pucciniomycetes</taxon>
        <taxon>Pucciniales</taxon>
        <taxon>Sphaerophragmiaceae</taxon>
        <taxon>Austropuccinia</taxon>
    </lineage>
</organism>
<comment type="pathway">
    <text evidence="2">Protein modification; peptidyl-diphthamide biosynthesis.</text>
</comment>
<dbReference type="Proteomes" id="UP000765509">
    <property type="component" value="Unassembled WGS sequence"/>
</dbReference>
<dbReference type="InterPro" id="IPR042263">
    <property type="entry name" value="DPH1/DPH2_1"/>
</dbReference>
<evidence type="ECO:0000256" key="2">
    <source>
        <dbReference type="ARBA" id="ARBA00005156"/>
    </source>
</evidence>
<comment type="similarity">
    <text evidence="3">Belongs to the DPH1/DPH2 family. DPH2 subfamily.</text>
</comment>
<keyword evidence="6" id="KW-0408">Iron</keyword>